<organism evidence="1 2">
    <name type="scientific">Gossypium darwinii</name>
    <name type="common">Darwin's cotton</name>
    <name type="synonym">Gossypium barbadense var. darwinii</name>
    <dbReference type="NCBI Taxonomy" id="34276"/>
    <lineage>
        <taxon>Eukaryota</taxon>
        <taxon>Viridiplantae</taxon>
        <taxon>Streptophyta</taxon>
        <taxon>Embryophyta</taxon>
        <taxon>Tracheophyta</taxon>
        <taxon>Spermatophyta</taxon>
        <taxon>Magnoliopsida</taxon>
        <taxon>eudicotyledons</taxon>
        <taxon>Gunneridae</taxon>
        <taxon>Pentapetalae</taxon>
        <taxon>rosids</taxon>
        <taxon>malvids</taxon>
        <taxon>Malvales</taxon>
        <taxon>Malvaceae</taxon>
        <taxon>Malvoideae</taxon>
        <taxon>Gossypium</taxon>
    </lineage>
</organism>
<dbReference type="Proteomes" id="UP000323506">
    <property type="component" value="Chromosome D04"/>
</dbReference>
<evidence type="ECO:0000313" key="2">
    <source>
        <dbReference type="Proteomes" id="UP000323506"/>
    </source>
</evidence>
<keyword evidence="2" id="KW-1185">Reference proteome</keyword>
<dbReference type="AlphaFoldDB" id="A0A5D2D1J3"/>
<dbReference type="EMBL" id="CM017704">
    <property type="protein sequence ID" value="TYG74146.1"/>
    <property type="molecule type" value="Genomic_DNA"/>
</dbReference>
<reference evidence="1 2" key="1">
    <citation type="submission" date="2019-06" db="EMBL/GenBank/DDBJ databases">
        <title>WGS assembly of Gossypium darwinii.</title>
        <authorList>
            <person name="Chen Z.J."/>
            <person name="Sreedasyam A."/>
            <person name="Ando A."/>
            <person name="Song Q."/>
            <person name="De L."/>
            <person name="Hulse-Kemp A."/>
            <person name="Ding M."/>
            <person name="Ye W."/>
            <person name="Kirkbride R."/>
            <person name="Jenkins J."/>
            <person name="Plott C."/>
            <person name="Lovell J."/>
            <person name="Lin Y.-M."/>
            <person name="Vaughn R."/>
            <person name="Liu B."/>
            <person name="Li W."/>
            <person name="Simpson S."/>
            <person name="Scheffler B."/>
            <person name="Saski C."/>
            <person name="Grover C."/>
            <person name="Hu G."/>
            <person name="Conover J."/>
            <person name="Carlson J."/>
            <person name="Shu S."/>
            <person name="Boston L."/>
            <person name="Williams M."/>
            <person name="Peterson D."/>
            <person name="Mcgee K."/>
            <person name="Jones D."/>
            <person name="Wendel J."/>
            <person name="Stelly D."/>
            <person name="Grimwood J."/>
            <person name="Schmutz J."/>
        </authorList>
    </citation>
    <scope>NUCLEOTIDE SEQUENCE [LARGE SCALE GENOMIC DNA]</scope>
    <source>
        <strain evidence="1">1808015.09</strain>
    </source>
</reference>
<evidence type="ECO:0000313" key="1">
    <source>
        <dbReference type="EMBL" id="TYG74146.1"/>
    </source>
</evidence>
<accession>A0A5D2D1J3</accession>
<gene>
    <name evidence="1" type="ORF">ES288_D04G159700v1</name>
</gene>
<protein>
    <submittedName>
        <fullName evidence="1">Uncharacterized protein</fullName>
    </submittedName>
</protein>
<proteinExistence type="predicted"/>
<name>A0A5D2D1J3_GOSDA</name>
<sequence>MDQLTFTEPLQPKDLAVRLKWSWLYVGDLSPRPNDVTCHVLYQILIQRIQIILQILSRLPQPKILEPIISNQATVEPAGCYSSRYHNGRSKVGLDTFLAAFLPPKSNRATTLPELE</sequence>